<dbReference type="AlphaFoldDB" id="A0A2C6M7S0"/>
<feature type="compositionally biased region" description="Basic and acidic residues" evidence="1">
    <location>
        <begin position="39"/>
        <end position="53"/>
    </location>
</feature>
<evidence type="ECO:0000313" key="4">
    <source>
        <dbReference type="Proteomes" id="UP000222564"/>
    </source>
</evidence>
<evidence type="ECO:0000313" key="3">
    <source>
        <dbReference type="EMBL" id="PHJ37099.1"/>
    </source>
</evidence>
<keyword evidence="2" id="KW-0732">Signal</keyword>
<feature type="chain" id="PRO_5012632316" evidence="2">
    <location>
        <begin position="23"/>
        <end position="95"/>
    </location>
</feature>
<comment type="caution">
    <text evidence="3">The sequence shown here is derived from an EMBL/GenBank/DDBJ whole genome shotgun (WGS) entry which is preliminary data.</text>
</comment>
<evidence type="ECO:0000256" key="2">
    <source>
        <dbReference type="SAM" id="SignalP"/>
    </source>
</evidence>
<name>A0A2C6M7S0_9FIRM</name>
<keyword evidence="4" id="KW-1185">Reference proteome</keyword>
<accession>A0A2C6M7S0</accession>
<organism evidence="3 4">
    <name type="scientific">Desulforamulus profundi</name>
    <dbReference type="NCBI Taxonomy" id="1383067"/>
    <lineage>
        <taxon>Bacteria</taxon>
        <taxon>Bacillati</taxon>
        <taxon>Bacillota</taxon>
        <taxon>Clostridia</taxon>
        <taxon>Eubacteriales</taxon>
        <taxon>Peptococcaceae</taxon>
        <taxon>Desulforamulus</taxon>
    </lineage>
</organism>
<proteinExistence type="predicted"/>
<sequence length="95" mass="10187">MKKQVFGLFVVFLMLIGCSAQTSDNPDKTTAQKANEQSQEAKHPELPPVKVKPEQPEIVGDDLAQGAAPKKPSAGNLFDPLKIKAGDTIGGILFR</sequence>
<dbReference type="RefSeq" id="WP_099084040.1">
    <property type="nucleotide sequence ID" value="NZ_AWQQ01000118.1"/>
</dbReference>
<evidence type="ECO:0000256" key="1">
    <source>
        <dbReference type="SAM" id="MobiDB-lite"/>
    </source>
</evidence>
<feature type="signal peptide" evidence="2">
    <location>
        <begin position="1"/>
        <end position="22"/>
    </location>
</feature>
<dbReference type="Proteomes" id="UP000222564">
    <property type="component" value="Unassembled WGS sequence"/>
</dbReference>
<feature type="compositionally biased region" description="Polar residues" evidence="1">
    <location>
        <begin position="21"/>
        <end position="38"/>
    </location>
</feature>
<protein>
    <submittedName>
        <fullName evidence="3">Uncharacterized protein</fullName>
    </submittedName>
</protein>
<dbReference type="EMBL" id="AWQQ01000118">
    <property type="protein sequence ID" value="PHJ37099.1"/>
    <property type="molecule type" value="Genomic_DNA"/>
</dbReference>
<dbReference type="PROSITE" id="PS51257">
    <property type="entry name" value="PROKAR_LIPOPROTEIN"/>
    <property type="match status" value="1"/>
</dbReference>
<gene>
    <name evidence="3" type="ORF">P378_18775</name>
</gene>
<reference evidence="3 4" key="1">
    <citation type="submission" date="2013-09" db="EMBL/GenBank/DDBJ databases">
        <title>Biodegradation of hydrocarbons in the deep terrestrial subsurface : characterization of a microbial consortium composed of two Desulfotomaculum species originating from a deep geological formation.</title>
        <authorList>
            <person name="Aullo T."/>
            <person name="Berlendis S."/>
            <person name="Lascourreges J.-F."/>
            <person name="Dessort D."/>
            <person name="Saint-Laurent S."/>
            <person name="Schraauwers B."/>
            <person name="Mas J."/>
            <person name="Magot M."/>
            <person name="Ranchou-Peyruse A."/>
        </authorList>
    </citation>
    <scope>NUCLEOTIDE SEQUENCE [LARGE SCALE GENOMIC DNA]</scope>
    <source>
        <strain evidence="3 4">Bs107</strain>
    </source>
</reference>
<feature type="region of interest" description="Disordered" evidence="1">
    <location>
        <begin position="21"/>
        <end position="53"/>
    </location>
</feature>